<dbReference type="AlphaFoldDB" id="A0A914P2X5"/>
<sequence length="166" mass="19382">MFFKTVLSAGTKLSPSKETLVKFNEDTEFTVSPTATDDDKYVFRIHDEKGNFEIKSIKNDREDVDYDFEAKTFTTEIGQLKDKFEIEITVNIQYTKNQLTFINVPVYVTVEQMKNLKLYEYFEIPLDLPGHRYLKLICYVKCVEEGLIQIHIKNPYNGLTIQGMQV</sequence>
<organism evidence="1 2">
    <name type="scientific">Panagrolaimus davidi</name>
    <dbReference type="NCBI Taxonomy" id="227884"/>
    <lineage>
        <taxon>Eukaryota</taxon>
        <taxon>Metazoa</taxon>
        <taxon>Ecdysozoa</taxon>
        <taxon>Nematoda</taxon>
        <taxon>Chromadorea</taxon>
        <taxon>Rhabditida</taxon>
        <taxon>Tylenchina</taxon>
        <taxon>Panagrolaimomorpha</taxon>
        <taxon>Panagrolaimoidea</taxon>
        <taxon>Panagrolaimidae</taxon>
        <taxon>Panagrolaimus</taxon>
    </lineage>
</organism>
<reference evidence="2" key="1">
    <citation type="submission" date="2022-11" db="UniProtKB">
        <authorList>
            <consortium name="WormBaseParasite"/>
        </authorList>
    </citation>
    <scope>IDENTIFICATION</scope>
</reference>
<dbReference type="WBParaSite" id="PDA_v2.g12204.t1">
    <property type="protein sequence ID" value="PDA_v2.g12204.t1"/>
    <property type="gene ID" value="PDA_v2.g12204"/>
</dbReference>
<evidence type="ECO:0000313" key="2">
    <source>
        <dbReference type="WBParaSite" id="PDA_v2.g12204.t1"/>
    </source>
</evidence>
<dbReference type="Proteomes" id="UP000887578">
    <property type="component" value="Unplaced"/>
</dbReference>
<keyword evidence="1" id="KW-1185">Reference proteome</keyword>
<accession>A0A914P2X5</accession>
<proteinExistence type="predicted"/>
<protein>
    <submittedName>
        <fullName evidence="2">Allorecognition 2</fullName>
    </submittedName>
</protein>
<name>A0A914P2X5_9BILA</name>
<evidence type="ECO:0000313" key="1">
    <source>
        <dbReference type="Proteomes" id="UP000887578"/>
    </source>
</evidence>